<keyword evidence="6" id="KW-1185">Reference proteome</keyword>
<dbReference type="AlphaFoldDB" id="A0A2P5C3N9"/>
<feature type="domain" description="Disease resistance N-terminal" evidence="4">
    <location>
        <begin position="18"/>
        <end position="94"/>
    </location>
</feature>
<dbReference type="Pfam" id="PF18052">
    <property type="entry name" value="Rx_N"/>
    <property type="match status" value="1"/>
</dbReference>
<dbReference type="Gene3D" id="1.20.5.4130">
    <property type="match status" value="1"/>
</dbReference>
<evidence type="ECO:0000256" key="1">
    <source>
        <dbReference type="ARBA" id="ARBA00022737"/>
    </source>
</evidence>
<dbReference type="GO" id="GO:0006952">
    <property type="term" value="P:defense response"/>
    <property type="evidence" value="ECO:0007669"/>
    <property type="project" value="UniProtKB-KW"/>
</dbReference>
<proteinExistence type="predicted"/>
<keyword evidence="2" id="KW-0547">Nucleotide-binding</keyword>
<keyword evidence="3" id="KW-0611">Plant defense</keyword>
<reference evidence="6" key="1">
    <citation type="submission" date="2016-06" db="EMBL/GenBank/DDBJ databases">
        <title>Parallel loss of symbiosis genes in relatives of nitrogen-fixing non-legume Parasponia.</title>
        <authorList>
            <person name="Van Velzen R."/>
            <person name="Holmer R."/>
            <person name="Bu F."/>
            <person name="Rutten L."/>
            <person name="Van Zeijl A."/>
            <person name="Liu W."/>
            <person name="Santuari L."/>
            <person name="Cao Q."/>
            <person name="Sharma T."/>
            <person name="Shen D."/>
            <person name="Roswanjaya Y."/>
            <person name="Wardhani T."/>
            <person name="Kalhor M.S."/>
            <person name="Jansen J."/>
            <person name="Van den Hoogen J."/>
            <person name="Gungor B."/>
            <person name="Hartog M."/>
            <person name="Hontelez J."/>
            <person name="Verver J."/>
            <person name="Yang W.-C."/>
            <person name="Schijlen E."/>
            <person name="Repin R."/>
            <person name="Schilthuizen M."/>
            <person name="Schranz E."/>
            <person name="Heidstra R."/>
            <person name="Miyata K."/>
            <person name="Fedorova E."/>
            <person name="Kohlen W."/>
            <person name="Bisseling T."/>
            <person name="Smit S."/>
            <person name="Geurts R."/>
        </authorList>
    </citation>
    <scope>NUCLEOTIDE SEQUENCE [LARGE SCALE GENOMIC DNA]</scope>
    <source>
        <strain evidence="6">cv. WU1-14</strain>
    </source>
</reference>
<accession>A0A2P5C3N9</accession>
<name>A0A2P5C3N9_PARAD</name>
<gene>
    <name evidence="5" type="ORF">PanWU01x14_186870</name>
</gene>
<keyword evidence="1" id="KW-0677">Repeat</keyword>
<comment type="caution">
    <text evidence="5">The sequence shown here is derived from an EMBL/GenBank/DDBJ whole genome shotgun (WGS) entry which is preliminary data.</text>
</comment>
<organism evidence="5 6">
    <name type="scientific">Parasponia andersonii</name>
    <name type="common">Sponia andersonii</name>
    <dbReference type="NCBI Taxonomy" id="3476"/>
    <lineage>
        <taxon>Eukaryota</taxon>
        <taxon>Viridiplantae</taxon>
        <taxon>Streptophyta</taxon>
        <taxon>Embryophyta</taxon>
        <taxon>Tracheophyta</taxon>
        <taxon>Spermatophyta</taxon>
        <taxon>Magnoliopsida</taxon>
        <taxon>eudicotyledons</taxon>
        <taxon>Gunneridae</taxon>
        <taxon>Pentapetalae</taxon>
        <taxon>rosids</taxon>
        <taxon>fabids</taxon>
        <taxon>Rosales</taxon>
        <taxon>Cannabaceae</taxon>
        <taxon>Parasponia</taxon>
    </lineage>
</organism>
<dbReference type="GO" id="GO:0000166">
    <property type="term" value="F:nucleotide binding"/>
    <property type="evidence" value="ECO:0007669"/>
    <property type="project" value="UniProtKB-KW"/>
</dbReference>
<evidence type="ECO:0000256" key="2">
    <source>
        <dbReference type="ARBA" id="ARBA00022741"/>
    </source>
</evidence>
<protein>
    <recommendedName>
        <fullName evidence="4">Disease resistance N-terminal domain-containing protein</fullName>
    </recommendedName>
</protein>
<evidence type="ECO:0000256" key="3">
    <source>
        <dbReference type="ARBA" id="ARBA00022821"/>
    </source>
</evidence>
<dbReference type="EMBL" id="JXTB01000181">
    <property type="protein sequence ID" value="PON55619.1"/>
    <property type="molecule type" value="Genomic_DNA"/>
</dbReference>
<dbReference type="Proteomes" id="UP000237105">
    <property type="component" value="Unassembled WGS sequence"/>
</dbReference>
<dbReference type="InterPro" id="IPR041118">
    <property type="entry name" value="Rx_N"/>
</dbReference>
<evidence type="ECO:0000313" key="5">
    <source>
        <dbReference type="EMBL" id="PON55619.1"/>
    </source>
</evidence>
<evidence type="ECO:0000259" key="4">
    <source>
        <dbReference type="Pfam" id="PF18052"/>
    </source>
</evidence>
<sequence>MVRVPLLAIVAPVYVIFERLYTILEQGRPSKEDDVLEEEVRILSHNLVSFVSALSVAEARRVHCTAARAWFSEFEDVYYALESLLDEWEASQLREIRFLARFALCCFPL</sequence>
<evidence type="ECO:0000313" key="6">
    <source>
        <dbReference type="Proteomes" id="UP000237105"/>
    </source>
</evidence>